<proteinExistence type="predicted"/>
<keyword evidence="4" id="KW-0521">NADP</keyword>
<dbReference type="PANTHER" id="PTHR43303:SF4">
    <property type="entry name" value="NADPH DEHYDROGENASE C23G7.10C-RELATED"/>
    <property type="match status" value="1"/>
</dbReference>
<evidence type="ECO:0000256" key="3">
    <source>
        <dbReference type="ARBA" id="ARBA00022643"/>
    </source>
</evidence>
<dbReference type="Pfam" id="PF00724">
    <property type="entry name" value="Oxidored_FMN"/>
    <property type="match status" value="1"/>
</dbReference>
<accession>A0ABP7F7S6</accession>
<organism evidence="7 8">
    <name type="scientific">Leifsonella bigeumensis</name>
    <dbReference type="NCBI Taxonomy" id="433643"/>
    <lineage>
        <taxon>Bacteria</taxon>
        <taxon>Bacillati</taxon>
        <taxon>Actinomycetota</taxon>
        <taxon>Actinomycetes</taxon>
        <taxon>Micrococcales</taxon>
        <taxon>Microbacteriaceae</taxon>
        <taxon>Leifsonella</taxon>
    </lineage>
</organism>
<dbReference type="SUPFAM" id="SSF51395">
    <property type="entry name" value="FMN-linked oxidoreductases"/>
    <property type="match status" value="1"/>
</dbReference>
<dbReference type="InterPro" id="IPR044152">
    <property type="entry name" value="YqjM-like"/>
</dbReference>
<dbReference type="PANTHER" id="PTHR43303">
    <property type="entry name" value="NADPH DEHYDROGENASE C23G7.10C-RELATED"/>
    <property type="match status" value="1"/>
</dbReference>
<dbReference type="Gene3D" id="3.20.20.70">
    <property type="entry name" value="Aldolase class I"/>
    <property type="match status" value="1"/>
</dbReference>
<dbReference type="InterPro" id="IPR013785">
    <property type="entry name" value="Aldolase_TIM"/>
</dbReference>
<evidence type="ECO:0000259" key="6">
    <source>
        <dbReference type="Pfam" id="PF00724"/>
    </source>
</evidence>
<keyword evidence="3" id="KW-0288">FMN</keyword>
<feature type="domain" description="NADH:flavin oxidoreductase/NADH oxidase N-terminal" evidence="6">
    <location>
        <begin position="1"/>
        <end position="194"/>
    </location>
</feature>
<evidence type="ECO:0000313" key="7">
    <source>
        <dbReference type="EMBL" id="GAA3732589.1"/>
    </source>
</evidence>
<dbReference type="InterPro" id="IPR001155">
    <property type="entry name" value="OxRdtase_FMN_N"/>
</dbReference>
<evidence type="ECO:0000313" key="8">
    <source>
        <dbReference type="Proteomes" id="UP001501004"/>
    </source>
</evidence>
<keyword evidence="8" id="KW-1185">Reference proteome</keyword>
<sequence length="223" mass="24470">MTLTEIDAVVDDFGAATRRAREAGFDVIEIHAAHGYLLHSFMSALSNTRDDQYGGDYEARTRLLREVITRVREEWGERPLFVRISVVEAFESPDSWTLADSERIAGWLIDQGVDLIDCSTGGLVPGAGIFGDTPAYQLEYSEALRRVGATTAVVGGITEPAQAEEILRDGKADLVLLGRELLRNPGWVGRAAAELGVPRPAPPQYFRAYRPGESTALLTERTH</sequence>
<evidence type="ECO:0000256" key="1">
    <source>
        <dbReference type="ARBA" id="ARBA00001917"/>
    </source>
</evidence>
<reference evidence="8" key="1">
    <citation type="journal article" date="2019" name="Int. J. Syst. Evol. Microbiol.">
        <title>The Global Catalogue of Microorganisms (GCM) 10K type strain sequencing project: providing services to taxonomists for standard genome sequencing and annotation.</title>
        <authorList>
            <consortium name="The Broad Institute Genomics Platform"/>
            <consortium name="The Broad Institute Genome Sequencing Center for Infectious Disease"/>
            <person name="Wu L."/>
            <person name="Ma J."/>
        </authorList>
    </citation>
    <scope>NUCLEOTIDE SEQUENCE [LARGE SCALE GENOMIC DNA]</scope>
    <source>
        <strain evidence="8">JCM 16949</strain>
    </source>
</reference>
<protein>
    <recommendedName>
        <fullName evidence="6">NADH:flavin oxidoreductase/NADH oxidase N-terminal domain-containing protein</fullName>
    </recommendedName>
</protein>
<evidence type="ECO:0000256" key="4">
    <source>
        <dbReference type="ARBA" id="ARBA00022857"/>
    </source>
</evidence>
<evidence type="ECO:0000256" key="5">
    <source>
        <dbReference type="ARBA" id="ARBA00023002"/>
    </source>
</evidence>
<name>A0ABP7F7S6_9MICO</name>
<dbReference type="EMBL" id="BAABAE010000002">
    <property type="protein sequence ID" value="GAA3732589.1"/>
    <property type="molecule type" value="Genomic_DNA"/>
</dbReference>
<keyword evidence="2" id="KW-0285">Flavoprotein</keyword>
<comment type="cofactor">
    <cofactor evidence="1">
        <name>FMN</name>
        <dbReference type="ChEBI" id="CHEBI:58210"/>
    </cofactor>
</comment>
<dbReference type="Proteomes" id="UP001501004">
    <property type="component" value="Unassembled WGS sequence"/>
</dbReference>
<keyword evidence="5" id="KW-0560">Oxidoreductase</keyword>
<comment type="caution">
    <text evidence="7">The sequence shown here is derived from an EMBL/GenBank/DDBJ whole genome shotgun (WGS) entry which is preliminary data.</text>
</comment>
<gene>
    <name evidence="7" type="ORF">GCM10022239_06220</name>
</gene>
<evidence type="ECO:0000256" key="2">
    <source>
        <dbReference type="ARBA" id="ARBA00022630"/>
    </source>
</evidence>